<gene>
    <name evidence="2" type="ORF">GKQ77_06630</name>
</gene>
<proteinExistence type="predicted"/>
<keyword evidence="1" id="KW-0732">Signal</keyword>
<accession>A0ABS6YIK0</accession>
<sequence>MHKHTRMLSVLAASVLAAGLSVGATAQAAPAPSTAKATGTATSDGGELAAKRALIATGSAPDSVSVVTLGGVGAADWRATRYGYTGTFRDGSSILDVAWTSSRLESFGIAPGRTIWHAWPGSGGWKQMPHNGRADDVGAAAKDGARRAVSVWVNNSGYWCSVDPGNGRWGAWSRC</sequence>
<evidence type="ECO:0000313" key="2">
    <source>
        <dbReference type="EMBL" id="MBW5421238.1"/>
    </source>
</evidence>
<dbReference type="Proteomes" id="UP001197114">
    <property type="component" value="Unassembled WGS sequence"/>
</dbReference>
<feature type="chain" id="PRO_5046819003" evidence="1">
    <location>
        <begin position="29"/>
        <end position="175"/>
    </location>
</feature>
<feature type="signal peptide" evidence="1">
    <location>
        <begin position="1"/>
        <end position="28"/>
    </location>
</feature>
<name>A0ABS6YIK0_9ACTN</name>
<dbReference type="RefSeq" id="WP_219687775.1">
    <property type="nucleotide sequence ID" value="NZ_WMBF01000038.1"/>
</dbReference>
<dbReference type="EMBL" id="WMBF01000038">
    <property type="protein sequence ID" value="MBW5421238.1"/>
    <property type="molecule type" value="Genomic_DNA"/>
</dbReference>
<protein>
    <submittedName>
        <fullName evidence="2">Uncharacterized protein</fullName>
    </submittedName>
</protein>
<evidence type="ECO:0000256" key="1">
    <source>
        <dbReference type="SAM" id="SignalP"/>
    </source>
</evidence>
<evidence type="ECO:0000313" key="3">
    <source>
        <dbReference type="Proteomes" id="UP001197114"/>
    </source>
</evidence>
<reference evidence="2 3" key="1">
    <citation type="submission" date="2019-11" db="EMBL/GenBank/DDBJ databases">
        <authorList>
            <person name="Ay H."/>
        </authorList>
    </citation>
    <scope>NUCLEOTIDE SEQUENCE [LARGE SCALE GENOMIC DNA]</scope>
    <source>
        <strain evidence="2 3">BG9H</strain>
    </source>
</reference>
<comment type="caution">
    <text evidence="2">The sequence shown here is derived from an EMBL/GenBank/DDBJ whole genome shotgun (WGS) entry which is preliminary data.</text>
</comment>
<keyword evidence="3" id="KW-1185">Reference proteome</keyword>
<organism evidence="2 3">
    <name type="scientific">Streptomyces anatolicus</name>
    <dbReference type="NCBI Taxonomy" id="2675858"/>
    <lineage>
        <taxon>Bacteria</taxon>
        <taxon>Bacillati</taxon>
        <taxon>Actinomycetota</taxon>
        <taxon>Actinomycetes</taxon>
        <taxon>Kitasatosporales</taxon>
        <taxon>Streptomycetaceae</taxon>
        <taxon>Streptomyces</taxon>
    </lineage>
</organism>